<dbReference type="InterPro" id="IPR011063">
    <property type="entry name" value="TilS/TtcA_N"/>
</dbReference>
<dbReference type="NCBIfam" id="TIGR02432">
    <property type="entry name" value="lysidine_TilS_N"/>
    <property type="match status" value="1"/>
</dbReference>
<comment type="subcellular location">
    <subcellularLocation>
        <location evidence="6">Cytoplasm</location>
    </subcellularLocation>
</comment>
<keyword evidence="2 6" id="KW-0819">tRNA processing</keyword>
<dbReference type="GO" id="GO:0005524">
    <property type="term" value="F:ATP binding"/>
    <property type="evidence" value="ECO:0007669"/>
    <property type="project" value="UniProtKB-UniRule"/>
</dbReference>
<dbReference type="GO" id="GO:0005737">
    <property type="term" value="C:cytoplasm"/>
    <property type="evidence" value="ECO:0007669"/>
    <property type="project" value="UniProtKB-SubCell"/>
</dbReference>
<dbReference type="Proteomes" id="UP000436822">
    <property type="component" value="Unassembled WGS sequence"/>
</dbReference>
<comment type="domain">
    <text evidence="6">The N-terminal region contains the highly conserved SGGXDS motif, predicted to be a P-loop motif involved in ATP binding.</text>
</comment>
<dbReference type="InterPro" id="IPR014729">
    <property type="entry name" value="Rossmann-like_a/b/a_fold"/>
</dbReference>
<evidence type="ECO:0000256" key="6">
    <source>
        <dbReference type="HAMAP-Rule" id="MF_01161"/>
    </source>
</evidence>
<dbReference type="AlphaFoldDB" id="A0A6N6JIZ3"/>
<comment type="caution">
    <text evidence="8">The sequence shown here is derived from an EMBL/GenBank/DDBJ whole genome shotgun (WGS) entry which is preliminary data.</text>
</comment>
<dbReference type="PANTHER" id="PTHR43033:SF1">
    <property type="entry name" value="TRNA(ILE)-LYSIDINE SYNTHASE-RELATED"/>
    <property type="match status" value="1"/>
</dbReference>
<evidence type="ECO:0000256" key="5">
    <source>
        <dbReference type="ARBA" id="ARBA00048539"/>
    </source>
</evidence>
<dbReference type="PANTHER" id="PTHR43033">
    <property type="entry name" value="TRNA(ILE)-LYSIDINE SYNTHASE-RELATED"/>
    <property type="match status" value="1"/>
</dbReference>
<dbReference type="CDD" id="cd01992">
    <property type="entry name" value="TilS_N"/>
    <property type="match status" value="1"/>
</dbReference>
<evidence type="ECO:0000256" key="3">
    <source>
        <dbReference type="ARBA" id="ARBA00022741"/>
    </source>
</evidence>
<dbReference type="InterPro" id="IPR012094">
    <property type="entry name" value="tRNA_Ile_lys_synt"/>
</dbReference>
<reference evidence="8 9" key="1">
    <citation type="submission" date="2019-12" db="EMBL/GenBank/DDBJ databases">
        <title>Litoreibacter badius sp. nov., a novel bacteriochlorophyll a-containing bacterium in the genus Litoreibacter.</title>
        <authorList>
            <person name="Kanamuro M."/>
            <person name="Takabe Y."/>
            <person name="Mori K."/>
            <person name="Takaichi S."/>
            <person name="Hanada S."/>
        </authorList>
    </citation>
    <scope>NUCLEOTIDE SEQUENCE [LARGE SCALE GENOMIC DNA]</scope>
    <source>
        <strain evidence="8 9">K6</strain>
    </source>
</reference>
<keyword evidence="9" id="KW-1185">Reference proteome</keyword>
<dbReference type="Gene3D" id="3.40.50.620">
    <property type="entry name" value="HUPs"/>
    <property type="match status" value="1"/>
</dbReference>
<dbReference type="Pfam" id="PF01171">
    <property type="entry name" value="ATP_bind_3"/>
    <property type="match status" value="1"/>
</dbReference>
<dbReference type="GO" id="GO:0006400">
    <property type="term" value="P:tRNA modification"/>
    <property type="evidence" value="ECO:0007669"/>
    <property type="project" value="UniProtKB-UniRule"/>
</dbReference>
<evidence type="ECO:0000259" key="7">
    <source>
        <dbReference type="Pfam" id="PF01171"/>
    </source>
</evidence>
<accession>A0A6N6JIZ3</accession>
<evidence type="ECO:0000313" key="9">
    <source>
        <dbReference type="Proteomes" id="UP000436822"/>
    </source>
</evidence>
<evidence type="ECO:0000256" key="1">
    <source>
        <dbReference type="ARBA" id="ARBA00022598"/>
    </source>
</evidence>
<protein>
    <recommendedName>
        <fullName evidence="6">tRNA(Ile)-lysidine synthase</fullName>
        <ecNumber evidence="6">6.3.4.19</ecNumber>
    </recommendedName>
    <alternativeName>
        <fullName evidence="6">tRNA(Ile)-2-lysyl-cytidine synthase</fullName>
    </alternativeName>
    <alternativeName>
        <fullName evidence="6">tRNA(Ile)-lysidine synthetase</fullName>
    </alternativeName>
</protein>
<evidence type="ECO:0000313" key="8">
    <source>
        <dbReference type="EMBL" id="GFE65389.1"/>
    </source>
</evidence>
<keyword evidence="6" id="KW-0963">Cytoplasm</keyword>
<proteinExistence type="inferred from homology"/>
<dbReference type="InterPro" id="IPR012795">
    <property type="entry name" value="tRNA_Ile_lys_synt_N"/>
</dbReference>
<name>A0A6N6JIZ3_9RHOB</name>
<gene>
    <name evidence="6 8" type="primary">tilS</name>
    <name evidence="8" type="ORF">KIN_24630</name>
</gene>
<dbReference type="HAMAP" id="MF_01161">
    <property type="entry name" value="tRNA_Ile_lys_synt"/>
    <property type="match status" value="1"/>
</dbReference>
<dbReference type="EMBL" id="BLJE01000002">
    <property type="protein sequence ID" value="GFE65389.1"/>
    <property type="molecule type" value="Genomic_DNA"/>
</dbReference>
<comment type="catalytic activity">
    <reaction evidence="5 6">
        <text>cytidine(34) in tRNA(Ile2) + L-lysine + ATP = lysidine(34) in tRNA(Ile2) + AMP + diphosphate + H(+)</text>
        <dbReference type="Rhea" id="RHEA:43744"/>
        <dbReference type="Rhea" id="RHEA-COMP:10625"/>
        <dbReference type="Rhea" id="RHEA-COMP:10670"/>
        <dbReference type="ChEBI" id="CHEBI:15378"/>
        <dbReference type="ChEBI" id="CHEBI:30616"/>
        <dbReference type="ChEBI" id="CHEBI:32551"/>
        <dbReference type="ChEBI" id="CHEBI:33019"/>
        <dbReference type="ChEBI" id="CHEBI:82748"/>
        <dbReference type="ChEBI" id="CHEBI:83665"/>
        <dbReference type="ChEBI" id="CHEBI:456215"/>
        <dbReference type="EC" id="6.3.4.19"/>
    </reaction>
</comment>
<comment type="function">
    <text evidence="6">Ligates lysine onto the cytidine present at position 34 of the AUA codon-specific tRNA(Ile) that contains the anticodon CAU, in an ATP-dependent manner. Cytidine is converted to lysidine, thus changing the amino acid specificity of the tRNA from methionine to isoleucine.</text>
</comment>
<dbReference type="RefSeq" id="WP_159807258.1">
    <property type="nucleotide sequence ID" value="NZ_BLJE01000002.1"/>
</dbReference>
<keyword evidence="4 6" id="KW-0067">ATP-binding</keyword>
<feature type="domain" description="tRNA(Ile)-lysidine/2-thiocytidine synthase N-terminal" evidence="7">
    <location>
        <begin position="25"/>
        <end position="200"/>
    </location>
</feature>
<feature type="binding site" evidence="6">
    <location>
        <begin position="29"/>
        <end position="34"/>
    </location>
    <ligand>
        <name>ATP</name>
        <dbReference type="ChEBI" id="CHEBI:30616"/>
    </ligand>
</feature>
<dbReference type="SUPFAM" id="SSF52402">
    <property type="entry name" value="Adenine nucleotide alpha hydrolases-like"/>
    <property type="match status" value="1"/>
</dbReference>
<comment type="similarity">
    <text evidence="6">Belongs to the tRNA(Ile)-lysidine synthase family.</text>
</comment>
<dbReference type="EC" id="6.3.4.19" evidence="6"/>
<evidence type="ECO:0000256" key="2">
    <source>
        <dbReference type="ARBA" id="ARBA00022694"/>
    </source>
</evidence>
<keyword evidence="1 6" id="KW-0436">Ligase</keyword>
<keyword evidence="3 6" id="KW-0547">Nucleotide-binding</keyword>
<sequence>MTSNEGPSALRCKLAALENQSRPIGVAVSGGSDSTALLLQLHDIGIKPSPRVATVDHGLRPEAAAEADHVAKLCKNLGIQHDTLTWDGWDNQGNLQDQARRARYRLLAGWAKENGIADVMLGHTRDDNAETFLMGLTRGAGLDGLSGMRLKFTRDGVVFHRPLLDQTRASLRAFLVARNIRWIDDPSNDNEQFDRIKMRQARDVLSELGITPENLAKTITNLSSTRRDLSKEVARWAHDHVSLSGGDVSCPAAAFDGLTDEYKRRILNTALRWVTGADYPARAESVMRVIQSGRDCTLHGCNIIFGDTLRLTRESARAERATSTYQNWDNRWRLTGPKSDDLHVAALGEKGVVLCPDWRASALPRTSLLASPAIWSGDALIAAPLANFSNGWTATLVRGEEQFYSSILSH</sequence>
<dbReference type="GO" id="GO:0032267">
    <property type="term" value="F:tRNA(Ile)-lysidine synthase activity"/>
    <property type="evidence" value="ECO:0007669"/>
    <property type="project" value="UniProtKB-EC"/>
</dbReference>
<dbReference type="OrthoDB" id="9807403at2"/>
<evidence type="ECO:0000256" key="4">
    <source>
        <dbReference type="ARBA" id="ARBA00022840"/>
    </source>
</evidence>
<organism evidence="8 9">
    <name type="scientific">Litoreibacter roseus</name>
    <dbReference type="NCBI Taxonomy" id="2601869"/>
    <lineage>
        <taxon>Bacteria</taxon>
        <taxon>Pseudomonadati</taxon>
        <taxon>Pseudomonadota</taxon>
        <taxon>Alphaproteobacteria</taxon>
        <taxon>Rhodobacterales</taxon>
        <taxon>Roseobacteraceae</taxon>
        <taxon>Litoreibacter</taxon>
    </lineage>
</organism>